<evidence type="ECO:0000256" key="3">
    <source>
        <dbReference type="ARBA" id="ARBA00022538"/>
    </source>
</evidence>
<dbReference type="Gene3D" id="1.10.287.70">
    <property type="match status" value="1"/>
</dbReference>
<keyword evidence="6" id="KW-0630">Potassium</keyword>
<feature type="transmembrane region" description="Helical" evidence="12">
    <location>
        <begin position="20"/>
        <end position="41"/>
    </location>
</feature>
<dbReference type="GO" id="GO:0001508">
    <property type="term" value="P:action potential"/>
    <property type="evidence" value="ECO:0007669"/>
    <property type="project" value="TreeGrafter"/>
</dbReference>
<dbReference type="STRING" id="282683.SAMN04488105_1066"/>
<evidence type="ECO:0000256" key="11">
    <source>
        <dbReference type="SAM" id="MobiDB-lite"/>
    </source>
</evidence>
<keyword evidence="15" id="KW-1185">Reference proteome</keyword>
<feature type="compositionally biased region" description="Basic and acidic residues" evidence="11">
    <location>
        <begin position="248"/>
        <end position="257"/>
    </location>
</feature>
<evidence type="ECO:0000256" key="4">
    <source>
        <dbReference type="ARBA" id="ARBA00022692"/>
    </source>
</evidence>
<dbReference type="SUPFAM" id="SSF81324">
    <property type="entry name" value="Voltage-gated potassium channels"/>
    <property type="match status" value="1"/>
</dbReference>
<feature type="domain" description="Ion transport" evidence="13">
    <location>
        <begin position="26"/>
        <end position="230"/>
    </location>
</feature>
<evidence type="ECO:0000313" key="15">
    <source>
        <dbReference type="Proteomes" id="UP000198994"/>
    </source>
</evidence>
<evidence type="ECO:0000256" key="10">
    <source>
        <dbReference type="ARBA" id="ARBA00023303"/>
    </source>
</evidence>
<keyword evidence="4 12" id="KW-0812">Transmembrane</keyword>
<dbReference type="InterPro" id="IPR028325">
    <property type="entry name" value="VG_K_chnl"/>
</dbReference>
<reference evidence="15" key="1">
    <citation type="submission" date="2016-10" db="EMBL/GenBank/DDBJ databases">
        <authorList>
            <person name="Varghese N."/>
            <person name="Submissions S."/>
        </authorList>
    </citation>
    <scope>NUCLEOTIDE SEQUENCE [LARGE SCALE GENOMIC DNA]</scope>
    <source>
        <strain evidence="15">DSM 10146</strain>
    </source>
</reference>
<feature type="region of interest" description="Disordered" evidence="11">
    <location>
        <begin position="237"/>
        <end position="257"/>
    </location>
</feature>
<evidence type="ECO:0000256" key="9">
    <source>
        <dbReference type="ARBA" id="ARBA00023136"/>
    </source>
</evidence>
<keyword evidence="2" id="KW-0813">Transport</keyword>
<keyword evidence="3" id="KW-0633">Potassium transport</keyword>
<protein>
    <submittedName>
        <fullName evidence="14">Voltage-gated potassium channel</fullName>
    </submittedName>
</protein>
<keyword evidence="8" id="KW-0406">Ion transport</keyword>
<evidence type="ECO:0000256" key="12">
    <source>
        <dbReference type="SAM" id="Phobius"/>
    </source>
</evidence>
<feature type="transmembrane region" description="Helical" evidence="12">
    <location>
        <begin position="53"/>
        <end position="72"/>
    </location>
</feature>
<dbReference type="EMBL" id="FNAV01000006">
    <property type="protein sequence ID" value="SDE65815.1"/>
    <property type="molecule type" value="Genomic_DNA"/>
</dbReference>
<dbReference type="GO" id="GO:0008076">
    <property type="term" value="C:voltage-gated potassium channel complex"/>
    <property type="evidence" value="ECO:0007669"/>
    <property type="project" value="InterPro"/>
</dbReference>
<dbReference type="PANTHER" id="PTHR11537">
    <property type="entry name" value="VOLTAGE-GATED POTASSIUM CHANNEL"/>
    <property type="match status" value="1"/>
</dbReference>
<dbReference type="RefSeq" id="WP_242661681.1">
    <property type="nucleotide sequence ID" value="NZ_FNAV01000006.1"/>
</dbReference>
<proteinExistence type="predicted"/>
<sequence length="257" mass="28656">MFGVSRERMRAALDGQDPRYGARIAWAFHGLIFISALIILLEGAEWLPQVVRHMMTVAEFLLLWGFAAEYLLRLWAAPSRWRYAISFWGIVDLLAVLPGLLLLQPHTQSLRVLRLMRAFRLLKLLRLRRASRRLELALEASRDELILFTAVAVLVLFIASVGIHFFEHVAQPDKFGSVPQSMWWALATLSTVGYGDVYPITTGGRIFTGLTVLIGVGIVAIPAGIITSQLLRLKAHPEGDGADGPDNMTKKPMGDQE</sequence>
<dbReference type="PANTHER" id="PTHR11537:SF254">
    <property type="entry name" value="POTASSIUM VOLTAGE-GATED CHANNEL PROTEIN SHAB"/>
    <property type="match status" value="1"/>
</dbReference>
<dbReference type="Pfam" id="PF00520">
    <property type="entry name" value="Ion_trans"/>
    <property type="match status" value="1"/>
</dbReference>
<keyword evidence="7 12" id="KW-1133">Transmembrane helix</keyword>
<evidence type="ECO:0000256" key="7">
    <source>
        <dbReference type="ARBA" id="ARBA00022989"/>
    </source>
</evidence>
<accession>A0A1G7EQY9</accession>
<comment type="subcellular location">
    <subcellularLocation>
        <location evidence="1">Membrane</location>
        <topology evidence="1">Multi-pass membrane protein</topology>
    </subcellularLocation>
</comment>
<keyword evidence="5" id="KW-0631">Potassium channel</keyword>
<evidence type="ECO:0000256" key="8">
    <source>
        <dbReference type="ARBA" id="ARBA00023065"/>
    </source>
</evidence>
<evidence type="ECO:0000256" key="6">
    <source>
        <dbReference type="ARBA" id="ARBA00022958"/>
    </source>
</evidence>
<evidence type="ECO:0000256" key="5">
    <source>
        <dbReference type="ARBA" id="ARBA00022826"/>
    </source>
</evidence>
<evidence type="ECO:0000256" key="1">
    <source>
        <dbReference type="ARBA" id="ARBA00004141"/>
    </source>
</evidence>
<organism evidence="14 15">
    <name type="scientific">Salipiger thiooxidans</name>
    <dbReference type="NCBI Taxonomy" id="282683"/>
    <lineage>
        <taxon>Bacteria</taxon>
        <taxon>Pseudomonadati</taxon>
        <taxon>Pseudomonadota</taxon>
        <taxon>Alphaproteobacteria</taxon>
        <taxon>Rhodobacterales</taxon>
        <taxon>Roseobacteraceae</taxon>
        <taxon>Salipiger</taxon>
    </lineage>
</organism>
<evidence type="ECO:0000313" key="14">
    <source>
        <dbReference type="EMBL" id="SDE65815.1"/>
    </source>
</evidence>
<evidence type="ECO:0000259" key="13">
    <source>
        <dbReference type="Pfam" id="PF00520"/>
    </source>
</evidence>
<dbReference type="GO" id="GO:0005249">
    <property type="term" value="F:voltage-gated potassium channel activity"/>
    <property type="evidence" value="ECO:0007669"/>
    <property type="project" value="InterPro"/>
</dbReference>
<keyword evidence="9 12" id="KW-0472">Membrane</keyword>
<feature type="transmembrane region" description="Helical" evidence="12">
    <location>
        <begin position="145"/>
        <end position="166"/>
    </location>
</feature>
<name>A0A1G7EQY9_9RHOB</name>
<dbReference type="InterPro" id="IPR005821">
    <property type="entry name" value="Ion_trans_dom"/>
</dbReference>
<feature type="transmembrane region" description="Helical" evidence="12">
    <location>
        <begin position="84"/>
        <end position="103"/>
    </location>
</feature>
<dbReference type="Proteomes" id="UP000198994">
    <property type="component" value="Unassembled WGS sequence"/>
</dbReference>
<evidence type="ECO:0000256" key="2">
    <source>
        <dbReference type="ARBA" id="ARBA00022448"/>
    </source>
</evidence>
<dbReference type="AlphaFoldDB" id="A0A1G7EQY9"/>
<dbReference type="PRINTS" id="PR00169">
    <property type="entry name" value="KCHANNEL"/>
</dbReference>
<keyword evidence="10 14" id="KW-0407">Ion channel</keyword>
<feature type="transmembrane region" description="Helical" evidence="12">
    <location>
        <begin position="206"/>
        <end position="226"/>
    </location>
</feature>
<gene>
    <name evidence="14" type="ORF">SAMN04488105_1066</name>
</gene>